<feature type="domain" description="Integrase catalytic" evidence="4">
    <location>
        <begin position="326"/>
        <end position="480"/>
    </location>
</feature>
<feature type="domain" description="CCHC-type" evidence="3">
    <location>
        <begin position="204"/>
        <end position="219"/>
    </location>
</feature>
<keyword evidence="1" id="KW-0863">Zinc-finger</keyword>
<keyword evidence="6" id="KW-1185">Reference proteome</keyword>
<comment type="caution">
    <text evidence="5">The sequence shown here is derived from an EMBL/GenBank/DDBJ whole genome shotgun (WGS) entry which is preliminary data.</text>
</comment>
<keyword evidence="1" id="KW-0862">Zinc</keyword>
<evidence type="ECO:0000259" key="4">
    <source>
        <dbReference type="PROSITE" id="PS50994"/>
    </source>
</evidence>
<sequence length="480" mass="54917">MAAFEAHERDATKVHCIMLATMNLELQKSYEDMYPYEMHQDLLDRYHQSARQERYEIITNMITAKMGRGESLTAHLQRMQRYVDRLLKLNVKFDEDLAIDIILQLLAFLLQPQFRMTYHMNKEEVTLSKLQGLLRTAESNLKDKSVASSSTVAAPVLAIGQGKGKKRKAPYKSHHKGKTQDGSSSSGTKAGSVKPSSDPKEAECFYCHQKGHWKRSCPKYLQDIKDGKINPPSQGLKRSREVEHGRISLIMGNRKSSPVTKIGVYSLVLSNGLGLDLNNCSYSPDMARNIISFHGNDVLNIDSSTSLDKACLWHCRLGHVNKKRIAQLQKDGVLESFDLRDDDVYVCGPFRSTTRDACRFYVTFTDDYSRYGYIYLIKQKSETFEKFKEFKNEVENQLGRKIKMLRSDRGGEYLSLEFHDYLKECGIVSQLTPPRTPQLNGVAERRNRTLLDMVRSMMSRASLPISFWGMPWRLPPISLT</sequence>
<feature type="region of interest" description="Disordered" evidence="2">
    <location>
        <begin position="158"/>
        <end position="200"/>
    </location>
</feature>
<dbReference type="PROSITE" id="PS50994">
    <property type="entry name" value="INTEGRASE"/>
    <property type="match status" value="1"/>
</dbReference>
<evidence type="ECO:0000313" key="6">
    <source>
        <dbReference type="Proteomes" id="UP001157418"/>
    </source>
</evidence>
<dbReference type="GO" id="GO:0003676">
    <property type="term" value="F:nucleic acid binding"/>
    <property type="evidence" value="ECO:0007669"/>
    <property type="project" value="InterPro"/>
</dbReference>
<dbReference type="InterPro" id="IPR039537">
    <property type="entry name" value="Retrotran_Ty1/copia-like"/>
</dbReference>
<dbReference type="EMBL" id="CAKMRJ010003334">
    <property type="protein sequence ID" value="CAH1433365.1"/>
    <property type="molecule type" value="Genomic_DNA"/>
</dbReference>
<dbReference type="GO" id="GO:0015074">
    <property type="term" value="P:DNA integration"/>
    <property type="evidence" value="ECO:0007669"/>
    <property type="project" value="InterPro"/>
</dbReference>
<accession>A0AAU9NCG1</accession>
<feature type="compositionally biased region" description="Basic residues" evidence="2">
    <location>
        <begin position="163"/>
        <end position="177"/>
    </location>
</feature>
<dbReference type="Pfam" id="PF13976">
    <property type="entry name" value="gag_pre-integrs"/>
    <property type="match status" value="1"/>
</dbReference>
<dbReference type="InterPro" id="IPR036397">
    <property type="entry name" value="RNaseH_sf"/>
</dbReference>
<dbReference type="PANTHER" id="PTHR42648">
    <property type="entry name" value="TRANSPOSASE, PUTATIVE-RELATED"/>
    <property type="match status" value="1"/>
</dbReference>
<dbReference type="InterPro" id="IPR025724">
    <property type="entry name" value="GAG-pre-integrase_dom"/>
</dbReference>
<dbReference type="GO" id="GO:0008270">
    <property type="term" value="F:zinc ion binding"/>
    <property type="evidence" value="ECO:0007669"/>
    <property type="project" value="UniProtKB-KW"/>
</dbReference>
<feature type="compositionally biased region" description="Polar residues" evidence="2">
    <location>
        <begin position="180"/>
        <end position="189"/>
    </location>
</feature>
<dbReference type="PROSITE" id="PS50158">
    <property type="entry name" value="ZF_CCHC"/>
    <property type="match status" value="1"/>
</dbReference>
<dbReference type="SUPFAM" id="SSF53098">
    <property type="entry name" value="Ribonuclease H-like"/>
    <property type="match status" value="1"/>
</dbReference>
<proteinExistence type="predicted"/>
<gene>
    <name evidence="5" type="ORF">LVIROSA_LOCUS19960</name>
</gene>
<name>A0AAU9NCG1_9ASTR</name>
<keyword evidence="1" id="KW-0479">Metal-binding</keyword>
<dbReference type="SUPFAM" id="SSF57756">
    <property type="entry name" value="Retrovirus zinc finger-like domains"/>
    <property type="match status" value="1"/>
</dbReference>
<reference evidence="5 6" key="1">
    <citation type="submission" date="2022-01" db="EMBL/GenBank/DDBJ databases">
        <authorList>
            <person name="Xiong W."/>
            <person name="Schranz E."/>
        </authorList>
    </citation>
    <scope>NUCLEOTIDE SEQUENCE [LARGE SCALE GENOMIC DNA]</scope>
</reference>
<dbReference type="Proteomes" id="UP001157418">
    <property type="component" value="Unassembled WGS sequence"/>
</dbReference>
<dbReference type="InterPro" id="IPR036875">
    <property type="entry name" value="Znf_CCHC_sf"/>
</dbReference>
<dbReference type="PANTHER" id="PTHR42648:SF27">
    <property type="entry name" value="RNA-DIRECTED DNA POLYMERASE"/>
    <property type="match status" value="1"/>
</dbReference>
<dbReference type="InterPro" id="IPR001878">
    <property type="entry name" value="Znf_CCHC"/>
</dbReference>
<dbReference type="InterPro" id="IPR001584">
    <property type="entry name" value="Integrase_cat-core"/>
</dbReference>
<evidence type="ECO:0000256" key="1">
    <source>
        <dbReference type="PROSITE-ProRule" id="PRU00047"/>
    </source>
</evidence>
<organism evidence="5 6">
    <name type="scientific">Lactuca virosa</name>
    <dbReference type="NCBI Taxonomy" id="75947"/>
    <lineage>
        <taxon>Eukaryota</taxon>
        <taxon>Viridiplantae</taxon>
        <taxon>Streptophyta</taxon>
        <taxon>Embryophyta</taxon>
        <taxon>Tracheophyta</taxon>
        <taxon>Spermatophyta</taxon>
        <taxon>Magnoliopsida</taxon>
        <taxon>eudicotyledons</taxon>
        <taxon>Gunneridae</taxon>
        <taxon>Pentapetalae</taxon>
        <taxon>asterids</taxon>
        <taxon>campanulids</taxon>
        <taxon>Asterales</taxon>
        <taxon>Asteraceae</taxon>
        <taxon>Cichorioideae</taxon>
        <taxon>Cichorieae</taxon>
        <taxon>Lactucinae</taxon>
        <taxon>Lactuca</taxon>
    </lineage>
</organism>
<dbReference type="InterPro" id="IPR012337">
    <property type="entry name" value="RNaseH-like_sf"/>
</dbReference>
<evidence type="ECO:0000259" key="3">
    <source>
        <dbReference type="PROSITE" id="PS50158"/>
    </source>
</evidence>
<evidence type="ECO:0000256" key="2">
    <source>
        <dbReference type="SAM" id="MobiDB-lite"/>
    </source>
</evidence>
<dbReference type="Gene3D" id="4.10.60.10">
    <property type="entry name" value="Zinc finger, CCHC-type"/>
    <property type="match status" value="1"/>
</dbReference>
<dbReference type="SMART" id="SM00343">
    <property type="entry name" value="ZnF_C2HC"/>
    <property type="match status" value="1"/>
</dbReference>
<dbReference type="AlphaFoldDB" id="A0AAU9NCG1"/>
<dbReference type="Gene3D" id="3.30.420.10">
    <property type="entry name" value="Ribonuclease H-like superfamily/Ribonuclease H"/>
    <property type="match status" value="1"/>
</dbReference>
<evidence type="ECO:0000313" key="5">
    <source>
        <dbReference type="EMBL" id="CAH1433365.1"/>
    </source>
</evidence>
<protein>
    <submittedName>
        <fullName evidence="5">Uncharacterized protein</fullName>
    </submittedName>
</protein>